<dbReference type="Proteomes" id="UP000275078">
    <property type="component" value="Unassembled WGS sequence"/>
</dbReference>
<evidence type="ECO:0000313" key="3">
    <source>
        <dbReference type="Proteomes" id="UP000275078"/>
    </source>
</evidence>
<protein>
    <submittedName>
        <fullName evidence="2">Uncharacterized protein</fullName>
    </submittedName>
</protein>
<sequence length="153" mass="17539">MCREATGKIKYTSPQTSHTLVTHQSSQTQPQPIRADTHTREVGSAGSLNDLLTAAEHDEWLDGALNGDRCGSVGVSVNVKVKRICRAIHMIELMADIYFMLQYFSYSLIICTKYWEDISKRHQRSASALEDRESEKKKQVRNSQRWFKRIGYT</sequence>
<gene>
    <name evidence="2" type="ORF">BJ508DRAFT_377792</name>
</gene>
<organism evidence="2 3">
    <name type="scientific">Ascobolus immersus RN42</name>
    <dbReference type="NCBI Taxonomy" id="1160509"/>
    <lineage>
        <taxon>Eukaryota</taxon>
        <taxon>Fungi</taxon>
        <taxon>Dikarya</taxon>
        <taxon>Ascomycota</taxon>
        <taxon>Pezizomycotina</taxon>
        <taxon>Pezizomycetes</taxon>
        <taxon>Pezizales</taxon>
        <taxon>Ascobolaceae</taxon>
        <taxon>Ascobolus</taxon>
    </lineage>
</organism>
<feature type="region of interest" description="Disordered" evidence="1">
    <location>
        <begin position="1"/>
        <end position="38"/>
    </location>
</feature>
<reference evidence="2 3" key="1">
    <citation type="journal article" date="2018" name="Nat. Ecol. Evol.">
        <title>Pezizomycetes genomes reveal the molecular basis of ectomycorrhizal truffle lifestyle.</title>
        <authorList>
            <person name="Murat C."/>
            <person name="Payen T."/>
            <person name="Noel B."/>
            <person name="Kuo A."/>
            <person name="Morin E."/>
            <person name="Chen J."/>
            <person name="Kohler A."/>
            <person name="Krizsan K."/>
            <person name="Balestrini R."/>
            <person name="Da Silva C."/>
            <person name="Montanini B."/>
            <person name="Hainaut M."/>
            <person name="Levati E."/>
            <person name="Barry K.W."/>
            <person name="Belfiori B."/>
            <person name="Cichocki N."/>
            <person name="Clum A."/>
            <person name="Dockter R.B."/>
            <person name="Fauchery L."/>
            <person name="Guy J."/>
            <person name="Iotti M."/>
            <person name="Le Tacon F."/>
            <person name="Lindquist E.A."/>
            <person name="Lipzen A."/>
            <person name="Malagnac F."/>
            <person name="Mello A."/>
            <person name="Molinier V."/>
            <person name="Miyauchi S."/>
            <person name="Poulain J."/>
            <person name="Riccioni C."/>
            <person name="Rubini A."/>
            <person name="Sitrit Y."/>
            <person name="Splivallo R."/>
            <person name="Traeger S."/>
            <person name="Wang M."/>
            <person name="Zifcakova L."/>
            <person name="Wipf D."/>
            <person name="Zambonelli A."/>
            <person name="Paolocci F."/>
            <person name="Nowrousian M."/>
            <person name="Ottonello S."/>
            <person name="Baldrian P."/>
            <person name="Spatafora J.W."/>
            <person name="Henrissat B."/>
            <person name="Nagy L.G."/>
            <person name="Aury J.M."/>
            <person name="Wincker P."/>
            <person name="Grigoriev I.V."/>
            <person name="Bonfante P."/>
            <person name="Martin F.M."/>
        </authorList>
    </citation>
    <scope>NUCLEOTIDE SEQUENCE [LARGE SCALE GENOMIC DNA]</scope>
    <source>
        <strain evidence="2 3">RN42</strain>
    </source>
</reference>
<accession>A0A3N4HZL6</accession>
<evidence type="ECO:0000313" key="2">
    <source>
        <dbReference type="EMBL" id="RPA79292.1"/>
    </source>
</evidence>
<dbReference type="EMBL" id="ML119701">
    <property type="protein sequence ID" value="RPA79292.1"/>
    <property type="molecule type" value="Genomic_DNA"/>
</dbReference>
<keyword evidence="3" id="KW-1185">Reference proteome</keyword>
<proteinExistence type="predicted"/>
<evidence type="ECO:0000256" key="1">
    <source>
        <dbReference type="SAM" id="MobiDB-lite"/>
    </source>
</evidence>
<dbReference type="AlphaFoldDB" id="A0A3N4HZL6"/>
<name>A0A3N4HZL6_ASCIM</name>
<feature type="compositionally biased region" description="Polar residues" evidence="1">
    <location>
        <begin position="12"/>
        <end position="31"/>
    </location>
</feature>